<dbReference type="PANTHER" id="PTHR34180">
    <property type="entry name" value="PEPTIDASE C45"/>
    <property type="match status" value="1"/>
</dbReference>
<dbReference type="AlphaFoldDB" id="A0A2W2C858"/>
<dbReference type="Gene3D" id="3.60.60.10">
    <property type="entry name" value="Penicillin V Acylase, Chain A"/>
    <property type="match status" value="1"/>
</dbReference>
<proteinExistence type="predicted"/>
<dbReference type="EMBL" id="POTW01000048">
    <property type="protein sequence ID" value="PZF81936.1"/>
    <property type="molecule type" value="Genomic_DNA"/>
</dbReference>
<evidence type="ECO:0000313" key="3">
    <source>
        <dbReference type="Proteomes" id="UP000248764"/>
    </source>
</evidence>
<dbReference type="InterPro" id="IPR047794">
    <property type="entry name" value="C45_proenzyme-like"/>
</dbReference>
<evidence type="ECO:0000259" key="1">
    <source>
        <dbReference type="Pfam" id="PF03417"/>
    </source>
</evidence>
<dbReference type="Proteomes" id="UP000248764">
    <property type="component" value="Unassembled WGS sequence"/>
</dbReference>
<dbReference type="InterPro" id="IPR005079">
    <property type="entry name" value="Peptidase_C45_hydrolase"/>
</dbReference>
<organism evidence="2 3">
    <name type="scientific">Jiangella anatolica</name>
    <dbReference type="NCBI Taxonomy" id="2670374"/>
    <lineage>
        <taxon>Bacteria</taxon>
        <taxon>Bacillati</taxon>
        <taxon>Actinomycetota</taxon>
        <taxon>Actinomycetes</taxon>
        <taxon>Jiangellales</taxon>
        <taxon>Jiangellaceae</taxon>
        <taxon>Jiangella</taxon>
    </lineage>
</organism>
<dbReference type="NCBIfam" id="NF040521">
    <property type="entry name" value="C45_proenzyme"/>
    <property type="match status" value="1"/>
</dbReference>
<sequence length="380" mass="40490">MGATAPLFLELSGSARERGRRHGEGARSQVRAAVDFYTEHSRRLSGRDLADHADRIGGWRAEIGRQAPDLLDEMDGIAEGAGVSADAVLLLNARADLGHLREPAATRTEARRHRDRGSSLALLGAATGDEHVYVARNWDWYPDAGEWSVVLRIVQPPKPTLIVEAEAGQVGGDGANSAGLALAVTGLDGPGAASGLPRAVLSRAILDCHDLHGALRAVLLMPRCAPASLLLAHRDGAAVALESQAAGARWRQPDGGVLVQGDHHQDELPADLRDDHRPVIVDSLYRVPIVRQRAAAARLAVGSGGVLRAVAGALSDHVGYPAAVCRHDDQRWPGDDGMATLRSSITDLTTGEHRLAAGNPCEYDHELIPWNLYEDEDGTR</sequence>
<dbReference type="InterPro" id="IPR047801">
    <property type="entry name" value="Peptidase_C45"/>
</dbReference>
<dbReference type="GO" id="GO:0016746">
    <property type="term" value="F:acyltransferase activity"/>
    <property type="evidence" value="ECO:0007669"/>
    <property type="project" value="UniProtKB-KW"/>
</dbReference>
<feature type="domain" description="Peptidase C45 hydrolase" evidence="1">
    <location>
        <begin position="128"/>
        <end position="287"/>
    </location>
</feature>
<keyword evidence="3" id="KW-1185">Reference proteome</keyword>
<accession>A0A2W2C858</accession>
<keyword evidence="2" id="KW-0012">Acyltransferase</keyword>
<dbReference type="Pfam" id="PF03417">
    <property type="entry name" value="AAT"/>
    <property type="match status" value="1"/>
</dbReference>
<keyword evidence="2" id="KW-0808">Transferase</keyword>
<evidence type="ECO:0000313" key="2">
    <source>
        <dbReference type="EMBL" id="PZF81936.1"/>
    </source>
</evidence>
<gene>
    <name evidence="2" type="ORF">C1I92_19110</name>
</gene>
<comment type="caution">
    <text evidence="2">The sequence shown here is derived from an EMBL/GenBank/DDBJ whole genome shotgun (WGS) entry which is preliminary data.</text>
</comment>
<dbReference type="Gene3D" id="1.10.10.2120">
    <property type="match status" value="1"/>
</dbReference>
<name>A0A2W2C858_9ACTN</name>
<dbReference type="PANTHER" id="PTHR34180:SF1">
    <property type="entry name" value="BETA-ALANYL-DOPAMINE_CARCININE HYDROLASE"/>
    <property type="match status" value="1"/>
</dbReference>
<protein>
    <submittedName>
        <fullName evidence="2">Acyl-coenzyme A--6-aminopenicillanic-acid-acyltransferase form</fullName>
    </submittedName>
</protein>
<reference evidence="2 3" key="1">
    <citation type="submission" date="2018-01" db="EMBL/GenBank/DDBJ databases">
        <title>Draft genome sequence of Jiangella sp. GTF31.</title>
        <authorList>
            <person name="Sahin N."/>
            <person name="Ay H."/>
            <person name="Saygin H."/>
        </authorList>
    </citation>
    <scope>NUCLEOTIDE SEQUENCE [LARGE SCALE GENOMIC DNA]</scope>
    <source>
        <strain evidence="2 3">GTF31</strain>
    </source>
</reference>